<comment type="similarity">
    <text evidence="1">Belongs to the beta type-B retroviral polymerase family. HERV class-II K(HML-2) pol subfamily.</text>
</comment>
<dbReference type="InterPro" id="IPR041373">
    <property type="entry name" value="RT_RNaseH"/>
</dbReference>
<evidence type="ECO:0000256" key="5">
    <source>
        <dbReference type="ARBA" id="ARBA00022759"/>
    </source>
</evidence>
<dbReference type="Pfam" id="PF17917">
    <property type="entry name" value="RT_RNaseH"/>
    <property type="match status" value="1"/>
</dbReference>
<keyword evidence="4" id="KW-0540">Nuclease</keyword>
<dbReference type="Proteomes" id="UP001529510">
    <property type="component" value="Unassembled WGS sequence"/>
</dbReference>
<dbReference type="CDD" id="cd00303">
    <property type="entry name" value="retropepsin_like"/>
    <property type="match status" value="1"/>
</dbReference>
<keyword evidence="5" id="KW-0255">Endonuclease</keyword>
<reference evidence="11 12" key="1">
    <citation type="submission" date="2024-05" db="EMBL/GenBank/DDBJ databases">
        <title>Genome sequencing and assembly of Indian major carp, Cirrhinus mrigala (Hamilton, 1822).</title>
        <authorList>
            <person name="Mohindra V."/>
            <person name="Chowdhury L.M."/>
            <person name="Lal K."/>
            <person name="Jena J.K."/>
        </authorList>
    </citation>
    <scope>NUCLEOTIDE SEQUENCE [LARGE SCALE GENOMIC DNA]</scope>
    <source>
        <strain evidence="11">CM1030</strain>
        <tissue evidence="11">Blood</tissue>
    </source>
</reference>
<evidence type="ECO:0000256" key="1">
    <source>
        <dbReference type="ARBA" id="ARBA00010879"/>
    </source>
</evidence>
<dbReference type="InterPro" id="IPR000477">
    <property type="entry name" value="RT_dom"/>
</dbReference>
<evidence type="ECO:0000256" key="4">
    <source>
        <dbReference type="ARBA" id="ARBA00022722"/>
    </source>
</evidence>
<evidence type="ECO:0000256" key="2">
    <source>
        <dbReference type="ARBA" id="ARBA00022679"/>
    </source>
</evidence>
<proteinExistence type="inferred from homology"/>
<name>A0ABD0NQR5_CIRMR</name>
<feature type="compositionally biased region" description="Basic and acidic residues" evidence="8">
    <location>
        <begin position="435"/>
        <end position="456"/>
    </location>
</feature>
<dbReference type="Gene3D" id="3.10.10.10">
    <property type="entry name" value="HIV Type 1 Reverse Transcriptase, subunit A, domain 1"/>
    <property type="match status" value="1"/>
</dbReference>
<feature type="domain" description="Reverse transcriptase RNase H-like" evidence="10">
    <location>
        <begin position="1196"/>
        <end position="1303"/>
    </location>
</feature>
<dbReference type="PANTHER" id="PTHR37984">
    <property type="entry name" value="PROTEIN CBG26694"/>
    <property type="match status" value="1"/>
</dbReference>
<evidence type="ECO:0000259" key="10">
    <source>
        <dbReference type="Pfam" id="PF17917"/>
    </source>
</evidence>
<keyword evidence="12" id="KW-1185">Reference proteome</keyword>
<dbReference type="InterPro" id="IPR043128">
    <property type="entry name" value="Rev_trsase/Diguanyl_cyclase"/>
</dbReference>
<keyword evidence="6" id="KW-0378">Hydrolase</keyword>
<evidence type="ECO:0000313" key="11">
    <source>
        <dbReference type="EMBL" id="KAL0163570.1"/>
    </source>
</evidence>
<feature type="compositionally biased region" description="Polar residues" evidence="8">
    <location>
        <begin position="544"/>
        <end position="563"/>
    </location>
</feature>
<dbReference type="FunFam" id="3.10.20.370:FF:000001">
    <property type="entry name" value="Retrovirus-related Pol polyprotein from transposon 17.6-like protein"/>
    <property type="match status" value="1"/>
</dbReference>
<dbReference type="InterPro" id="IPR021109">
    <property type="entry name" value="Peptidase_aspartic_dom_sf"/>
</dbReference>
<dbReference type="SUPFAM" id="SSF56672">
    <property type="entry name" value="DNA/RNA polymerases"/>
    <property type="match status" value="1"/>
</dbReference>
<dbReference type="GO" id="GO:0003964">
    <property type="term" value="F:RNA-directed DNA polymerase activity"/>
    <property type="evidence" value="ECO:0007669"/>
    <property type="project" value="UniProtKB-KW"/>
</dbReference>
<comment type="caution">
    <text evidence="11">The sequence shown here is derived from an EMBL/GenBank/DDBJ whole genome shotgun (WGS) entry which is preliminary data.</text>
</comment>
<evidence type="ECO:0000256" key="7">
    <source>
        <dbReference type="ARBA" id="ARBA00022918"/>
    </source>
</evidence>
<dbReference type="PANTHER" id="PTHR37984:SF5">
    <property type="entry name" value="PROTEIN NYNRIN-LIKE"/>
    <property type="match status" value="1"/>
</dbReference>
<organism evidence="11 12">
    <name type="scientific">Cirrhinus mrigala</name>
    <name type="common">Mrigala</name>
    <dbReference type="NCBI Taxonomy" id="683832"/>
    <lineage>
        <taxon>Eukaryota</taxon>
        <taxon>Metazoa</taxon>
        <taxon>Chordata</taxon>
        <taxon>Craniata</taxon>
        <taxon>Vertebrata</taxon>
        <taxon>Euteleostomi</taxon>
        <taxon>Actinopterygii</taxon>
        <taxon>Neopterygii</taxon>
        <taxon>Teleostei</taxon>
        <taxon>Ostariophysi</taxon>
        <taxon>Cypriniformes</taxon>
        <taxon>Cyprinidae</taxon>
        <taxon>Labeoninae</taxon>
        <taxon>Labeonini</taxon>
        <taxon>Cirrhinus</taxon>
    </lineage>
</organism>
<evidence type="ECO:0000259" key="9">
    <source>
        <dbReference type="Pfam" id="PF00078"/>
    </source>
</evidence>
<dbReference type="EMBL" id="JAMKFB020000020">
    <property type="protein sequence ID" value="KAL0163570.1"/>
    <property type="molecule type" value="Genomic_DNA"/>
</dbReference>
<evidence type="ECO:0000256" key="6">
    <source>
        <dbReference type="ARBA" id="ARBA00022801"/>
    </source>
</evidence>
<dbReference type="GO" id="GO:0016787">
    <property type="term" value="F:hydrolase activity"/>
    <property type="evidence" value="ECO:0007669"/>
    <property type="project" value="UniProtKB-KW"/>
</dbReference>
<gene>
    <name evidence="11" type="ORF">M9458_039323</name>
</gene>
<dbReference type="InterPro" id="IPR050951">
    <property type="entry name" value="Retrovirus_Pol_polyprotein"/>
</dbReference>
<dbReference type="SUPFAM" id="SSF50630">
    <property type="entry name" value="Acid proteases"/>
    <property type="match status" value="1"/>
</dbReference>
<feature type="region of interest" description="Disordered" evidence="8">
    <location>
        <begin position="1149"/>
        <end position="1170"/>
    </location>
</feature>
<keyword evidence="3" id="KW-0548">Nucleotidyltransferase</keyword>
<dbReference type="CDD" id="cd01647">
    <property type="entry name" value="RT_LTR"/>
    <property type="match status" value="1"/>
</dbReference>
<dbReference type="CDD" id="cd09274">
    <property type="entry name" value="RNase_HI_RT_Ty3"/>
    <property type="match status" value="1"/>
</dbReference>
<sequence>MDAICSCHLYIQRSWQRQDAIPDSLLSSCIYSNLAVGSPGPDLQQIRGGSSGIGLTLAAATSTDDETRGAYQAATEGATESEIMADRTRKRLVWDIRKDLITLPSDELFHIAKVIGPVQGKDSSELDLEDSGGCFEYINAFMSSESLLETEDQCMSRLLSLQETVKSAKQFCNTECTSDVDTDTHLAHVSHPPTTDEQPLTTNGTYLTPQAANDLGGVKGAEPRTNTDLIKMLAEYEALSKQIQQYMTTPTQHTDMAQSGAQGNPIPPPPLHRTERPQLTAHSTFPMVGLPCIQPREFKIHGGQIGDHSSDIAYNNVCRQMDAGLRENFSKTDIIRGVLRIIKPGIFKEMLINKDDMTVDELKGSEQHRTISRIDVHQTKRPRDRKYSAATVQDVFLHTVYQGLSHRCKDIRSELKPLLADSNVTDDAILRHVMKNETVHSDDEGGKTEAAGRKSQNDPIKQLAARIDALTNMVDALQHSLAAWPVNQSHTERETGLSTLLHLRWVLKTTSTAGKREPATAEGQPVTAERMYKSHRSKMYQPETKGQINRPKSGTQDSKNSLDSYQTKTDTIIKLIGSKALTQCNLNGLTVRALLDTGAQVSRVDRVWKEKYLPDIEVRPLQDLLGCRDDLKVCAVNGDLFPFDGWTVITVNLLGNEDPSLSINVPFLVSKMPTERPLLGFNVIEELIQGQPEQLMQTLTALLAGAIDVLNEKAQTIIDVIRTTEEDECGRLKVGQSGVIIPAGQVAWVQCRITSKLAQLDSLVLFEPQEDNTHLRYLDIGEGLLEIPNKSDSYTSVPIGNYTGSDVVLPQGTVLGTLQRIERIVEPGQSSGARQTVRVQTAVTEESDSNTGLWHPPVDLGHLSDSQREIVQKMLYEESSIFSKGDDDIGCIPSLQMSITLQDVIPVQRAYSTVPKPLFSEVKGYIQELLAKGWIVKSKSPYAAPVVCVRKKDGKLRLCVDYRLLNKKTIPDRHPLPRIQELIDTLGGYSWFSILDQGKAYHQGFIDEGSRHMTAFITPWGLYEWVRIPFGLSNAPAAFQRSMEEMLDSLRDERVLRALRCHGVKLKPEKCEMFRKEVRYVGRLVSAEGVRIDPRDLEAVRSVAHRTPQTVGDVRRLLGFLSYYRTFIQDFSKVARPLYELLQAKTGPEQALHGRRNTKGPQVPSKTPVQWTRDHQQALERLVGMLEEPLVLAYPNFSLPFTLHTDASEEGLGAILYQRQEGKLRVIGYGSRTLTKAERNYRLHSGKLEFLALKWAVCEKFRDYLFYAQRFTVYTDNNPLTYVMSTAKLNAVGHRWVGELSDFRFDIKYRPGRVNIDADTLSRLPLDIEAFESQCTEQLPTSVVQAAWEGSHVSGEKDVAWIAALYMSAVEEKVEPSPSCLPTIELEELITAQRDDPVISQVRQWKVDGANPTEEMRGNLTGTSRKLMYEWSKLHVEGGLLYRRTMERKQLVLPSKYKKLALEHLHDRMGHFGEGSILLAVYE</sequence>
<evidence type="ECO:0000313" key="12">
    <source>
        <dbReference type="Proteomes" id="UP001529510"/>
    </source>
</evidence>
<accession>A0ABD0NQR5</accession>
<evidence type="ECO:0008006" key="13">
    <source>
        <dbReference type="Google" id="ProtNLM"/>
    </source>
</evidence>
<feature type="domain" description="Reverse transcriptase" evidence="9">
    <location>
        <begin position="949"/>
        <end position="1052"/>
    </location>
</feature>
<keyword evidence="7" id="KW-0695">RNA-directed DNA polymerase</keyword>
<feature type="non-terminal residue" evidence="11">
    <location>
        <position position="1483"/>
    </location>
</feature>
<dbReference type="Gene3D" id="3.30.70.270">
    <property type="match status" value="3"/>
</dbReference>
<feature type="region of interest" description="Disordered" evidence="8">
    <location>
        <begin position="435"/>
        <end position="459"/>
    </location>
</feature>
<evidence type="ECO:0000256" key="8">
    <source>
        <dbReference type="SAM" id="MobiDB-lite"/>
    </source>
</evidence>
<keyword evidence="2" id="KW-0808">Transferase</keyword>
<dbReference type="InterPro" id="IPR043502">
    <property type="entry name" value="DNA/RNA_pol_sf"/>
</dbReference>
<protein>
    <recommendedName>
        <fullName evidence="13">Reverse transcriptase</fullName>
    </recommendedName>
</protein>
<evidence type="ECO:0000256" key="3">
    <source>
        <dbReference type="ARBA" id="ARBA00022695"/>
    </source>
</evidence>
<feature type="region of interest" description="Disordered" evidence="8">
    <location>
        <begin position="535"/>
        <end position="563"/>
    </location>
</feature>
<dbReference type="GO" id="GO:0004519">
    <property type="term" value="F:endonuclease activity"/>
    <property type="evidence" value="ECO:0007669"/>
    <property type="project" value="UniProtKB-KW"/>
</dbReference>
<dbReference type="Pfam" id="PF00078">
    <property type="entry name" value="RVT_1"/>
    <property type="match status" value="1"/>
</dbReference>